<proteinExistence type="predicted"/>
<evidence type="ECO:0000256" key="1">
    <source>
        <dbReference type="SAM" id="Phobius"/>
    </source>
</evidence>
<gene>
    <name evidence="2" type="ORF">QR685DRAFT_590433</name>
</gene>
<comment type="caution">
    <text evidence="2">The sequence shown here is derived from an EMBL/GenBank/DDBJ whole genome shotgun (WGS) entry which is preliminary data.</text>
</comment>
<name>A0ABR3D936_NEUIN</name>
<sequence length="145" mass="16696">MFLFLELDMEVPNEDFGHIGGGFAFPSSLLVPFGVYLSICPSFGLSRNIFIFNHWSSNHYLGVLLFCCCSCGVCWLLQDTCMPFPRYSGRTGFFLRVLAAAFSFASIRLVITNIWKHEDQQRGFQRGKEKPSYFNEVDWKKRTPK</sequence>
<reference evidence="2 3" key="1">
    <citation type="submission" date="2023-09" db="EMBL/GenBank/DDBJ databases">
        <title>Multi-omics analysis of a traditional fermented food reveals byproduct-associated fungal strains for waste-to-food upcycling.</title>
        <authorList>
            <consortium name="Lawrence Berkeley National Laboratory"/>
            <person name="Rekdal V.M."/>
            <person name="Villalobos-Escobedo J.M."/>
            <person name="Rodriguez-Valeron N."/>
            <person name="Garcia M.O."/>
            <person name="Vasquez D.P."/>
            <person name="Damayanti I."/>
            <person name="Sorensen P.M."/>
            <person name="Baidoo E.E."/>
            <person name="De Carvalho A.C."/>
            <person name="Riley R."/>
            <person name="Lipzen A."/>
            <person name="He G."/>
            <person name="Yan M."/>
            <person name="Haridas S."/>
            <person name="Daum C."/>
            <person name="Yoshinaga Y."/>
            <person name="Ng V."/>
            <person name="Grigoriev I.V."/>
            <person name="Munk R."/>
            <person name="Nuraida L."/>
            <person name="Wijaya C.H."/>
            <person name="Morales P.-C."/>
            <person name="Keasling J.D."/>
        </authorList>
    </citation>
    <scope>NUCLEOTIDE SEQUENCE [LARGE SCALE GENOMIC DNA]</scope>
    <source>
        <strain evidence="2 3">FGSC 2613</strain>
    </source>
</reference>
<dbReference type="Proteomes" id="UP001451303">
    <property type="component" value="Unassembled WGS sequence"/>
</dbReference>
<dbReference type="EMBL" id="JAVLET010000006">
    <property type="protein sequence ID" value="KAL0469099.1"/>
    <property type="molecule type" value="Genomic_DNA"/>
</dbReference>
<evidence type="ECO:0008006" key="4">
    <source>
        <dbReference type="Google" id="ProtNLM"/>
    </source>
</evidence>
<evidence type="ECO:0000313" key="2">
    <source>
        <dbReference type="EMBL" id="KAL0469099.1"/>
    </source>
</evidence>
<keyword evidence="1" id="KW-1133">Transmembrane helix</keyword>
<feature type="transmembrane region" description="Helical" evidence="1">
    <location>
        <begin position="93"/>
        <end position="115"/>
    </location>
</feature>
<feature type="transmembrane region" description="Helical" evidence="1">
    <location>
        <begin position="20"/>
        <end position="39"/>
    </location>
</feature>
<feature type="transmembrane region" description="Helical" evidence="1">
    <location>
        <begin position="60"/>
        <end position="78"/>
    </location>
</feature>
<keyword evidence="1" id="KW-0472">Membrane</keyword>
<protein>
    <recommendedName>
        <fullName evidence="4">Transmembrane protein</fullName>
    </recommendedName>
</protein>
<keyword evidence="1" id="KW-0812">Transmembrane</keyword>
<evidence type="ECO:0000313" key="3">
    <source>
        <dbReference type="Proteomes" id="UP001451303"/>
    </source>
</evidence>
<organism evidence="2 3">
    <name type="scientific">Neurospora intermedia</name>
    <dbReference type="NCBI Taxonomy" id="5142"/>
    <lineage>
        <taxon>Eukaryota</taxon>
        <taxon>Fungi</taxon>
        <taxon>Dikarya</taxon>
        <taxon>Ascomycota</taxon>
        <taxon>Pezizomycotina</taxon>
        <taxon>Sordariomycetes</taxon>
        <taxon>Sordariomycetidae</taxon>
        <taxon>Sordariales</taxon>
        <taxon>Sordariaceae</taxon>
        <taxon>Neurospora</taxon>
    </lineage>
</organism>
<keyword evidence="3" id="KW-1185">Reference proteome</keyword>
<accession>A0ABR3D936</accession>